<evidence type="ECO:0000259" key="2">
    <source>
        <dbReference type="Pfam" id="PF03795"/>
    </source>
</evidence>
<dbReference type="Pfam" id="PF03795">
    <property type="entry name" value="YCII"/>
    <property type="match status" value="1"/>
</dbReference>
<keyword evidence="4" id="KW-1185">Reference proteome</keyword>
<name>A0A542D9G8_9ACTN</name>
<evidence type="ECO:0000313" key="3">
    <source>
        <dbReference type="EMBL" id="TQI99721.1"/>
    </source>
</evidence>
<comment type="caution">
    <text evidence="3">The sequence shown here is derived from an EMBL/GenBank/DDBJ whole genome shotgun (WGS) entry which is preliminary data.</text>
</comment>
<dbReference type="Proteomes" id="UP000316298">
    <property type="component" value="Unassembled WGS sequence"/>
</dbReference>
<dbReference type="InterPro" id="IPR011008">
    <property type="entry name" value="Dimeric_a/b-barrel"/>
</dbReference>
<dbReference type="RefSeq" id="WP_141861944.1">
    <property type="nucleotide sequence ID" value="NZ_BAAAKA010000010.1"/>
</dbReference>
<dbReference type="OrthoDB" id="3784582at2"/>
<dbReference type="EMBL" id="VFMM01000004">
    <property type="protein sequence ID" value="TQI99721.1"/>
    <property type="molecule type" value="Genomic_DNA"/>
</dbReference>
<comment type="similarity">
    <text evidence="1">Belongs to the YciI family.</text>
</comment>
<dbReference type="Gene3D" id="3.30.70.1060">
    <property type="entry name" value="Dimeric alpha+beta barrel"/>
    <property type="match status" value="1"/>
</dbReference>
<protein>
    <recommendedName>
        <fullName evidence="2">YCII-related domain-containing protein</fullName>
    </recommendedName>
</protein>
<sequence length="122" mass="13458">MKFLVLIYGNPESRAVWDSLTDEQKKEGMAGYAALHAELAERQELVASESLDDPGLTKQVLIRDGKPLTTDGPFAEVKEQLAGFYLLDCDSMDRAVDIVAKIPEAPFSVVEVRPVRDLSAYS</sequence>
<dbReference type="PANTHER" id="PTHR35174">
    <property type="entry name" value="BLL7171 PROTEIN-RELATED"/>
    <property type="match status" value="1"/>
</dbReference>
<feature type="domain" description="YCII-related" evidence="2">
    <location>
        <begin position="1"/>
        <end position="118"/>
    </location>
</feature>
<evidence type="ECO:0000313" key="4">
    <source>
        <dbReference type="Proteomes" id="UP000316298"/>
    </source>
</evidence>
<accession>A0A542D9G8</accession>
<dbReference type="InterPro" id="IPR005545">
    <property type="entry name" value="YCII"/>
</dbReference>
<reference evidence="3 4" key="1">
    <citation type="submission" date="2019-06" db="EMBL/GenBank/DDBJ databases">
        <title>Sequencing the genomes of 1000 actinobacteria strains.</title>
        <authorList>
            <person name="Klenk H.-P."/>
        </authorList>
    </citation>
    <scope>NUCLEOTIDE SEQUENCE [LARGE SCALE GENOMIC DNA]</scope>
    <source>
        <strain evidence="3 4">DSM 17305</strain>
    </source>
</reference>
<proteinExistence type="inferred from homology"/>
<organism evidence="3 4">
    <name type="scientific">Kribbella jejuensis</name>
    <dbReference type="NCBI Taxonomy" id="236068"/>
    <lineage>
        <taxon>Bacteria</taxon>
        <taxon>Bacillati</taxon>
        <taxon>Actinomycetota</taxon>
        <taxon>Actinomycetes</taxon>
        <taxon>Propionibacteriales</taxon>
        <taxon>Kribbellaceae</taxon>
        <taxon>Kribbella</taxon>
    </lineage>
</organism>
<gene>
    <name evidence="3" type="ORF">FB475_6708</name>
</gene>
<dbReference type="AlphaFoldDB" id="A0A542D9G8"/>
<dbReference type="SUPFAM" id="SSF54909">
    <property type="entry name" value="Dimeric alpha+beta barrel"/>
    <property type="match status" value="1"/>
</dbReference>
<dbReference type="PANTHER" id="PTHR35174:SF3">
    <property type="entry name" value="BLL7171 PROTEIN"/>
    <property type="match status" value="1"/>
</dbReference>
<evidence type="ECO:0000256" key="1">
    <source>
        <dbReference type="ARBA" id="ARBA00007689"/>
    </source>
</evidence>